<evidence type="ECO:0000256" key="1">
    <source>
        <dbReference type="ARBA" id="ARBA00004236"/>
    </source>
</evidence>
<evidence type="ECO:0000256" key="2">
    <source>
        <dbReference type="ARBA" id="ARBA00022475"/>
    </source>
</evidence>
<dbReference type="PROSITE" id="PS50035">
    <property type="entry name" value="PLD"/>
    <property type="match status" value="2"/>
</dbReference>
<dbReference type="GO" id="GO:0016740">
    <property type="term" value="F:transferase activity"/>
    <property type="evidence" value="ECO:0007669"/>
    <property type="project" value="UniProtKB-KW"/>
</dbReference>
<dbReference type="Pfam" id="PF13091">
    <property type="entry name" value="PLDc_2"/>
    <property type="match status" value="2"/>
</dbReference>
<gene>
    <name evidence="11" type="ORF">JOC73_001778</name>
</gene>
<accession>A0ABS2NQV3</accession>
<dbReference type="CDD" id="cd09110">
    <property type="entry name" value="PLDc_CLS_1"/>
    <property type="match status" value="1"/>
</dbReference>
<dbReference type="Proteomes" id="UP001314796">
    <property type="component" value="Unassembled WGS sequence"/>
</dbReference>
<feature type="transmembrane region" description="Helical" evidence="9">
    <location>
        <begin position="58"/>
        <end position="79"/>
    </location>
</feature>
<dbReference type="PANTHER" id="PTHR21248:SF22">
    <property type="entry name" value="PHOSPHOLIPASE D"/>
    <property type="match status" value="1"/>
</dbReference>
<keyword evidence="2" id="KW-1003">Cell membrane</keyword>
<dbReference type="PANTHER" id="PTHR21248">
    <property type="entry name" value="CARDIOLIPIN SYNTHASE"/>
    <property type="match status" value="1"/>
</dbReference>
<dbReference type="SMART" id="SM00155">
    <property type="entry name" value="PLDc"/>
    <property type="match status" value="2"/>
</dbReference>
<feature type="transmembrane region" description="Helical" evidence="9">
    <location>
        <begin position="7"/>
        <end position="27"/>
    </location>
</feature>
<organism evidence="11 12">
    <name type="scientific">Alkaliphilus hydrothermalis</name>
    <dbReference type="NCBI Taxonomy" id="1482730"/>
    <lineage>
        <taxon>Bacteria</taxon>
        <taxon>Bacillati</taxon>
        <taxon>Bacillota</taxon>
        <taxon>Clostridia</taxon>
        <taxon>Peptostreptococcales</taxon>
        <taxon>Natronincolaceae</taxon>
        <taxon>Alkaliphilus</taxon>
    </lineage>
</organism>
<keyword evidence="12" id="KW-1185">Reference proteome</keyword>
<evidence type="ECO:0000313" key="11">
    <source>
        <dbReference type="EMBL" id="MBM7615216.1"/>
    </source>
</evidence>
<dbReference type="InterPro" id="IPR025202">
    <property type="entry name" value="PLD-like_dom"/>
</dbReference>
<sequence length="501" mass="57544">MVTFFTVLFWLLLFLIITFNLFVIISHGMLIGVYPYVMVVTLVFGVLLLVIRFVKWTLLIKIATLLMAVVFILSLYTFYQIWRNTRLLNGYISKRSSYMNEIEQLLKNEDVTRGSFSKQEEGIISLIEANTGIPVTYHNQGEYLNGGGETIDAMIEAMDKAQHHIHVEFFIMRDDSIGNKFKDILIKKAQEGVSVRVIYDGLGSRKLKKNYVGELKKEGVDVRAYDGYIDSLLKGKLNHRNHRKIVVVDGKVGFVGGFNIGDEYLGRDENIGYWKDLQVQLEGDVVHSMQMVFLGDWYYVTDEKILEEEYFPSNHGITNYMPAQMVTSGFDTYWSEISQFYFAMITSAEDRVYIGTPYLVLNDSMLKALQVAALKGVDVRLIIPKKPDLFIVGWANESYFEKLLKSKVKIYQYDRGFLHAKVFLVDDRIVSVGTANFNTRSLFLDYEVNAVIYDKGMAGKLLEEFQLYERESQQVTYEDEMKKGLLNKVKGMLGKIIIPLA</sequence>
<keyword evidence="6 9" id="KW-1133">Transmembrane helix</keyword>
<evidence type="ECO:0000256" key="7">
    <source>
        <dbReference type="ARBA" id="ARBA00023136"/>
    </source>
</evidence>
<evidence type="ECO:0000256" key="4">
    <source>
        <dbReference type="ARBA" id="ARBA00022692"/>
    </source>
</evidence>
<evidence type="ECO:0000256" key="6">
    <source>
        <dbReference type="ARBA" id="ARBA00022989"/>
    </source>
</evidence>
<dbReference type="CDD" id="cd09112">
    <property type="entry name" value="PLDc_CLS_2"/>
    <property type="match status" value="1"/>
</dbReference>
<feature type="domain" description="PLD phosphodiesterase" evidence="10">
    <location>
        <begin position="414"/>
        <end position="441"/>
    </location>
</feature>
<comment type="subcellular location">
    <subcellularLocation>
        <location evidence="1">Cell membrane</location>
    </subcellularLocation>
</comment>
<comment type="caution">
    <text evidence="11">The sequence shown here is derived from an EMBL/GenBank/DDBJ whole genome shotgun (WGS) entry which is preliminary data.</text>
</comment>
<evidence type="ECO:0000256" key="9">
    <source>
        <dbReference type="SAM" id="Phobius"/>
    </source>
</evidence>
<evidence type="ECO:0000313" key="12">
    <source>
        <dbReference type="Proteomes" id="UP001314796"/>
    </source>
</evidence>
<dbReference type="Gene3D" id="3.30.870.10">
    <property type="entry name" value="Endonuclease Chain A"/>
    <property type="match status" value="2"/>
</dbReference>
<evidence type="ECO:0000256" key="3">
    <source>
        <dbReference type="ARBA" id="ARBA00022679"/>
    </source>
</evidence>
<dbReference type="InterPro" id="IPR001736">
    <property type="entry name" value="PLipase_D/transphosphatidylase"/>
</dbReference>
<keyword evidence="3 11" id="KW-0808">Transferase</keyword>
<reference evidence="11 12" key="1">
    <citation type="submission" date="2021-01" db="EMBL/GenBank/DDBJ databases">
        <title>Genomic Encyclopedia of Type Strains, Phase IV (KMG-IV): sequencing the most valuable type-strain genomes for metagenomic binning, comparative biology and taxonomic classification.</title>
        <authorList>
            <person name="Goeker M."/>
        </authorList>
    </citation>
    <scope>NUCLEOTIDE SEQUENCE [LARGE SCALE GENOMIC DNA]</scope>
    <source>
        <strain evidence="11 12">DSM 25890</strain>
    </source>
</reference>
<evidence type="ECO:0000259" key="10">
    <source>
        <dbReference type="PROSITE" id="PS50035"/>
    </source>
</evidence>
<feature type="domain" description="PLD phosphodiesterase" evidence="10">
    <location>
        <begin position="237"/>
        <end position="264"/>
    </location>
</feature>
<keyword evidence="7 9" id="KW-0472">Membrane</keyword>
<feature type="transmembrane region" description="Helical" evidence="9">
    <location>
        <begin position="33"/>
        <end position="51"/>
    </location>
</feature>
<keyword evidence="5" id="KW-0677">Repeat</keyword>
<dbReference type="InterPro" id="IPR022924">
    <property type="entry name" value="Cardiolipin_synthase"/>
</dbReference>
<dbReference type="RefSeq" id="WP_204402154.1">
    <property type="nucleotide sequence ID" value="NZ_JAFBEE010000010.1"/>
</dbReference>
<dbReference type="SUPFAM" id="SSF56024">
    <property type="entry name" value="Phospholipase D/nuclease"/>
    <property type="match status" value="2"/>
</dbReference>
<dbReference type="NCBIfam" id="TIGR04265">
    <property type="entry name" value="bac_cardiolipin"/>
    <property type="match status" value="1"/>
</dbReference>
<name>A0ABS2NQV3_9FIRM</name>
<protein>
    <recommendedName>
        <fullName evidence="8">Cardiolipin synthase</fullName>
        <ecNumber evidence="8">2.7.8.-</ecNumber>
    </recommendedName>
</protein>
<dbReference type="EC" id="2.7.8.-" evidence="8"/>
<proteinExistence type="predicted"/>
<evidence type="ECO:0000256" key="8">
    <source>
        <dbReference type="NCBIfam" id="TIGR04265"/>
    </source>
</evidence>
<dbReference type="EMBL" id="JAFBEE010000010">
    <property type="protein sequence ID" value="MBM7615216.1"/>
    <property type="molecule type" value="Genomic_DNA"/>
</dbReference>
<keyword evidence="4 9" id="KW-0812">Transmembrane</keyword>
<evidence type="ECO:0000256" key="5">
    <source>
        <dbReference type="ARBA" id="ARBA00022737"/>
    </source>
</evidence>